<keyword evidence="1 4" id="KW-0808">Transferase</keyword>
<accession>A0ABY5VTR9</accession>
<sequence length="275" mass="28521">MTEVCAVILAAGEGRRLRPLTEHLPKALCPVGNVALLDRALLRVGALGLTGPDRLAVNACYLGDQVVEHVGGRAHLSVEPGDPLGTAGGLGNLRDWIAGRGVLVGNADAYLASPDHGSGPDIAALLDGWDGHTVRLLGVPGPPKEFGAHRFAGFSLLPWALVAELQPIPSDLVRTTWRPAEREGRLEVVEYAGTYLDTGTPADYLKANLHAVHLGNLVAEDAVVTGALDRAVVGAGAVVAGNVTRGVVWPGGVVGADETLTDAIRVGRELTVDAH</sequence>
<name>A0ABY5VTR9_9ACTN</name>
<dbReference type="Pfam" id="PF12804">
    <property type="entry name" value="NTP_transf_3"/>
    <property type="match status" value="1"/>
</dbReference>
<keyword evidence="2" id="KW-0548">Nucleotidyltransferase</keyword>
<proteinExistence type="predicted"/>
<evidence type="ECO:0000259" key="3">
    <source>
        <dbReference type="Pfam" id="PF12804"/>
    </source>
</evidence>
<evidence type="ECO:0000313" key="5">
    <source>
        <dbReference type="Proteomes" id="UP001059617"/>
    </source>
</evidence>
<dbReference type="PANTHER" id="PTHR43584:SF8">
    <property type="entry name" value="N-ACETYLMURAMATE ALPHA-1-PHOSPHATE URIDYLYLTRANSFERASE"/>
    <property type="match status" value="1"/>
</dbReference>
<reference evidence="4" key="2">
    <citation type="submission" date="2022-09" db="EMBL/GenBank/DDBJ databases">
        <title>Biosynthetic gene clusters of Dactylosporangioum fulvum.</title>
        <authorList>
            <person name="Caradec T."/>
        </authorList>
    </citation>
    <scope>NUCLEOTIDE SEQUENCE</scope>
    <source>
        <strain evidence="4">NRRL B-16292</strain>
    </source>
</reference>
<reference evidence="4" key="1">
    <citation type="submission" date="2021-04" db="EMBL/GenBank/DDBJ databases">
        <authorList>
            <person name="Hartkoorn R.C."/>
            <person name="Beaudoing E."/>
            <person name="Hot D."/>
        </authorList>
    </citation>
    <scope>NUCLEOTIDE SEQUENCE</scope>
    <source>
        <strain evidence="4">NRRL B-16292</strain>
    </source>
</reference>
<protein>
    <submittedName>
        <fullName evidence="4">NTP transferase domain-containing protein</fullName>
    </submittedName>
</protein>
<dbReference type="PANTHER" id="PTHR43584">
    <property type="entry name" value="NUCLEOTIDYL TRANSFERASE"/>
    <property type="match status" value="1"/>
</dbReference>
<organism evidence="4 5">
    <name type="scientific">Dactylosporangium fulvum</name>
    <dbReference type="NCBI Taxonomy" id="53359"/>
    <lineage>
        <taxon>Bacteria</taxon>
        <taxon>Bacillati</taxon>
        <taxon>Actinomycetota</taxon>
        <taxon>Actinomycetes</taxon>
        <taxon>Micromonosporales</taxon>
        <taxon>Micromonosporaceae</taxon>
        <taxon>Dactylosporangium</taxon>
    </lineage>
</organism>
<evidence type="ECO:0000313" key="4">
    <source>
        <dbReference type="EMBL" id="UWP81152.1"/>
    </source>
</evidence>
<dbReference type="InterPro" id="IPR025877">
    <property type="entry name" value="MobA-like_NTP_Trfase"/>
</dbReference>
<dbReference type="InterPro" id="IPR050065">
    <property type="entry name" value="GlmU-like"/>
</dbReference>
<evidence type="ECO:0000256" key="1">
    <source>
        <dbReference type="ARBA" id="ARBA00022679"/>
    </source>
</evidence>
<dbReference type="EMBL" id="CP073720">
    <property type="protein sequence ID" value="UWP81152.1"/>
    <property type="molecule type" value="Genomic_DNA"/>
</dbReference>
<dbReference type="InterPro" id="IPR029044">
    <property type="entry name" value="Nucleotide-diphossugar_trans"/>
</dbReference>
<feature type="domain" description="MobA-like NTP transferase" evidence="3">
    <location>
        <begin position="6"/>
        <end position="116"/>
    </location>
</feature>
<evidence type="ECO:0000256" key="2">
    <source>
        <dbReference type="ARBA" id="ARBA00022695"/>
    </source>
</evidence>
<dbReference type="GO" id="GO:0016740">
    <property type="term" value="F:transferase activity"/>
    <property type="evidence" value="ECO:0007669"/>
    <property type="project" value="UniProtKB-KW"/>
</dbReference>
<dbReference type="SUPFAM" id="SSF53448">
    <property type="entry name" value="Nucleotide-diphospho-sugar transferases"/>
    <property type="match status" value="1"/>
</dbReference>
<gene>
    <name evidence="4" type="ORF">Dfulv_39495</name>
</gene>
<dbReference type="RefSeq" id="WP_259858914.1">
    <property type="nucleotide sequence ID" value="NZ_BAAAST010000045.1"/>
</dbReference>
<dbReference type="Gene3D" id="3.90.550.10">
    <property type="entry name" value="Spore Coat Polysaccharide Biosynthesis Protein SpsA, Chain A"/>
    <property type="match status" value="1"/>
</dbReference>
<dbReference type="Proteomes" id="UP001059617">
    <property type="component" value="Chromosome"/>
</dbReference>
<keyword evidence="5" id="KW-1185">Reference proteome</keyword>